<organism evidence="12 13">
    <name type="scientific">Lineolata rhizophorae</name>
    <dbReference type="NCBI Taxonomy" id="578093"/>
    <lineage>
        <taxon>Eukaryota</taxon>
        <taxon>Fungi</taxon>
        <taxon>Dikarya</taxon>
        <taxon>Ascomycota</taxon>
        <taxon>Pezizomycotina</taxon>
        <taxon>Dothideomycetes</taxon>
        <taxon>Dothideomycetes incertae sedis</taxon>
        <taxon>Lineolatales</taxon>
        <taxon>Lineolataceae</taxon>
        <taxon>Lineolata</taxon>
    </lineage>
</organism>
<evidence type="ECO:0000259" key="11">
    <source>
        <dbReference type="Pfam" id="PF24105"/>
    </source>
</evidence>
<dbReference type="InterPro" id="IPR036322">
    <property type="entry name" value="WD40_repeat_dom_sf"/>
</dbReference>
<dbReference type="PANTHER" id="PTHR15271">
    <property type="entry name" value="CHROMATIN ASSEMBLY FACTOR 1 SUBUNIT B"/>
    <property type="match status" value="1"/>
</dbReference>
<feature type="repeat" description="WD" evidence="9">
    <location>
        <begin position="170"/>
        <end position="211"/>
    </location>
</feature>
<evidence type="ECO:0000313" key="12">
    <source>
        <dbReference type="EMBL" id="KAF2454361.1"/>
    </source>
</evidence>
<dbReference type="GO" id="GO:0033186">
    <property type="term" value="C:CAF-1 complex"/>
    <property type="evidence" value="ECO:0007669"/>
    <property type="project" value="TreeGrafter"/>
</dbReference>
<comment type="similarity">
    <text evidence="2">Belongs to the WD repeat HIR1 family.</text>
</comment>
<evidence type="ECO:0000256" key="2">
    <source>
        <dbReference type="ARBA" id="ARBA00007306"/>
    </source>
</evidence>
<dbReference type="InterPro" id="IPR055410">
    <property type="entry name" value="Beta-prop_CAF1B_HIR1"/>
</dbReference>
<dbReference type="FunFam" id="2.130.10.10:FF:000461">
    <property type="entry name" value="Chromatin assembly factor 1 subunit B"/>
    <property type="match status" value="1"/>
</dbReference>
<keyword evidence="7" id="KW-0234">DNA repair</keyword>
<feature type="compositionally biased region" description="Low complexity" evidence="10">
    <location>
        <begin position="677"/>
        <end position="724"/>
    </location>
</feature>
<feature type="repeat" description="WD" evidence="9">
    <location>
        <begin position="10"/>
        <end position="52"/>
    </location>
</feature>
<dbReference type="GO" id="GO:0006281">
    <property type="term" value="P:DNA repair"/>
    <property type="evidence" value="ECO:0007669"/>
    <property type="project" value="UniProtKB-KW"/>
</dbReference>
<reference evidence="12" key="1">
    <citation type="journal article" date="2020" name="Stud. Mycol.">
        <title>101 Dothideomycetes genomes: a test case for predicting lifestyles and emergence of pathogens.</title>
        <authorList>
            <person name="Haridas S."/>
            <person name="Albert R."/>
            <person name="Binder M."/>
            <person name="Bloem J."/>
            <person name="Labutti K."/>
            <person name="Salamov A."/>
            <person name="Andreopoulos B."/>
            <person name="Baker S."/>
            <person name="Barry K."/>
            <person name="Bills G."/>
            <person name="Bluhm B."/>
            <person name="Cannon C."/>
            <person name="Castanera R."/>
            <person name="Culley D."/>
            <person name="Daum C."/>
            <person name="Ezra D."/>
            <person name="Gonzalez J."/>
            <person name="Henrissat B."/>
            <person name="Kuo A."/>
            <person name="Liang C."/>
            <person name="Lipzen A."/>
            <person name="Lutzoni F."/>
            <person name="Magnuson J."/>
            <person name="Mondo S."/>
            <person name="Nolan M."/>
            <person name="Ohm R."/>
            <person name="Pangilinan J."/>
            <person name="Park H.-J."/>
            <person name="Ramirez L."/>
            <person name="Alfaro M."/>
            <person name="Sun H."/>
            <person name="Tritt A."/>
            <person name="Yoshinaga Y."/>
            <person name="Zwiers L.-H."/>
            <person name="Turgeon B."/>
            <person name="Goodwin S."/>
            <person name="Spatafora J."/>
            <person name="Crous P."/>
            <person name="Grigoriev I."/>
        </authorList>
    </citation>
    <scope>NUCLEOTIDE SEQUENCE</scope>
    <source>
        <strain evidence="12">ATCC 16933</strain>
    </source>
</reference>
<evidence type="ECO:0000256" key="10">
    <source>
        <dbReference type="SAM" id="MobiDB-lite"/>
    </source>
</evidence>
<dbReference type="GO" id="GO:0006335">
    <property type="term" value="P:DNA replication-dependent chromatin assembly"/>
    <property type="evidence" value="ECO:0007669"/>
    <property type="project" value="InterPro"/>
</dbReference>
<feature type="domain" description="CAF1B/HIR1 beta-propeller" evidence="11">
    <location>
        <begin position="8"/>
        <end position="208"/>
    </location>
</feature>
<evidence type="ECO:0000256" key="7">
    <source>
        <dbReference type="ARBA" id="ARBA00023204"/>
    </source>
</evidence>
<dbReference type="EMBL" id="MU001692">
    <property type="protein sequence ID" value="KAF2454361.1"/>
    <property type="molecule type" value="Genomic_DNA"/>
</dbReference>
<keyword evidence="5" id="KW-0227">DNA damage</keyword>
<feature type="region of interest" description="Disordered" evidence="10">
    <location>
        <begin position="465"/>
        <end position="528"/>
    </location>
</feature>
<feature type="repeat" description="WD" evidence="9">
    <location>
        <begin position="59"/>
        <end position="90"/>
    </location>
</feature>
<dbReference type="OrthoDB" id="71227at2759"/>
<keyword evidence="3 9" id="KW-0853">WD repeat</keyword>
<evidence type="ECO:0000256" key="6">
    <source>
        <dbReference type="ARBA" id="ARBA00022853"/>
    </source>
</evidence>
<evidence type="ECO:0000256" key="1">
    <source>
        <dbReference type="ARBA" id="ARBA00004123"/>
    </source>
</evidence>
<feature type="compositionally biased region" description="Low complexity" evidence="10">
    <location>
        <begin position="289"/>
        <end position="302"/>
    </location>
</feature>
<evidence type="ECO:0000313" key="13">
    <source>
        <dbReference type="Proteomes" id="UP000799766"/>
    </source>
</evidence>
<gene>
    <name evidence="12" type="ORF">BDY21DRAFT_423897</name>
</gene>
<proteinExistence type="inferred from homology"/>
<dbReference type="Pfam" id="PF24105">
    <property type="entry name" value="Beta-prop_CAF1B_HIR1"/>
    <property type="match status" value="2"/>
</dbReference>
<evidence type="ECO:0000256" key="4">
    <source>
        <dbReference type="ARBA" id="ARBA00022737"/>
    </source>
</evidence>
<dbReference type="Gene3D" id="2.130.10.10">
    <property type="entry name" value="YVTN repeat-like/Quinoprotein amine dehydrogenase"/>
    <property type="match status" value="3"/>
</dbReference>
<keyword evidence="8" id="KW-0539">Nucleus</keyword>
<evidence type="ECO:0000256" key="9">
    <source>
        <dbReference type="PROSITE-ProRule" id="PRU00221"/>
    </source>
</evidence>
<dbReference type="SUPFAM" id="SSF50978">
    <property type="entry name" value="WD40 repeat-like"/>
    <property type="match status" value="1"/>
</dbReference>
<evidence type="ECO:0000256" key="5">
    <source>
        <dbReference type="ARBA" id="ARBA00022763"/>
    </source>
</evidence>
<feature type="compositionally biased region" description="Low complexity" evidence="10">
    <location>
        <begin position="479"/>
        <end position="495"/>
    </location>
</feature>
<feature type="repeat" description="WD" evidence="9">
    <location>
        <begin position="128"/>
        <end position="169"/>
    </location>
</feature>
<feature type="region of interest" description="Disordered" evidence="10">
    <location>
        <begin position="259"/>
        <end position="304"/>
    </location>
</feature>
<dbReference type="InterPro" id="IPR045145">
    <property type="entry name" value="PTHR15271"/>
</dbReference>
<dbReference type="PROSITE" id="PS50082">
    <property type="entry name" value="WD_REPEATS_2"/>
    <property type="match status" value="4"/>
</dbReference>
<feature type="compositionally biased region" description="Low complexity" evidence="10">
    <location>
        <begin position="657"/>
        <end position="666"/>
    </location>
</feature>
<evidence type="ECO:0000256" key="8">
    <source>
        <dbReference type="ARBA" id="ARBA00023242"/>
    </source>
</evidence>
<feature type="compositionally biased region" description="Acidic residues" evidence="10">
    <location>
        <begin position="915"/>
        <end position="925"/>
    </location>
</feature>
<feature type="compositionally biased region" description="Low complexity" evidence="10">
    <location>
        <begin position="503"/>
        <end position="528"/>
    </location>
</feature>
<feature type="compositionally biased region" description="Low complexity" evidence="10">
    <location>
        <begin position="737"/>
        <end position="759"/>
    </location>
</feature>
<dbReference type="InterPro" id="IPR001680">
    <property type="entry name" value="WD40_rpt"/>
</dbReference>
<feature type="compositionally biased region" description="Low complexity" evidence="10">
    <location>
        <begin position="771"/>
        <end position="784"/>
    </location>
</feature>
<accession>A0A6A6NRJ4</accession>
<sequence>MRAAPLLVSWHNDNAPIYSAHFDPRGRGRLATAGGDNNVRLWKVEASGEERKVTYLSTLVKHTQAVNVVRWCPRGEVLASAGDDGNVLLWVPAENQQLHAAGGGANSSSFGNDDGFEDKEIWRVKHMCRSFGSEIYDLAWSPDGVFFITGSMDNIARIYNAQTGQTVRQIAEHNHYVQGVAWDPLNEFVATQSSDRSVHIYTLKTKDGQFSLAQHGKVTKMDLPGAARRISSNSPAPPDFSGRAQFIADSAAASNNALGVGSPVPSAPGTPQALPIPMNPPPTSHSRRSSFGSSVSFRRSVSPAPSMPLPAVMPSTSPHIGPAHGSHGMASGVRNANLYANETLTSFFRRLTFAPDGSLLFTPAGQYKTAHLSSLSGHDLSSGMISSSKADDVVNTVYVYTRAGFNKPPVAYLPGHKKPSIAVRCSPIYYTLRNPAASGAALQTRHITVDTSSAEEEIPALPEPVMPSAAANRPGSSHAGPGTAPTPAASTVSSSMDPPPTMPAASTGAPSPFAGAPSPSPSVSSVAAGAETPRYGGLFAGDLEAKSEKDKNVDVSAATPGPPQPAFGLQYRMVYAVATQDAVYVYDTQQGKPLAVVSNLHFATFTDLTWSNDGLTLLMTSSDGFCSALTFAPGELGTQYHGPVGNHAAVTTGTATVPASSTSVSGKHVHHPSFINTSGGTSGTTPGPASSSAHSTPTPTPTSASASARPSQQPQGSQTAQQQQKFDGKELPPSFPASPSSFTPLTHPSVAAPSPAAAGAGSGGQRPPSPTRSMSASSIASSSVPPLPMPPTQQQQQPQTTAKGIGPGGEEIRLVGHPTPIIGSMPGVVAGPSGTGPGVATGAGASVSSSSGVQTPPATPMSGAGVAAAPPPLGSGVLGGGIQAGVSGGGGASASGSESGGGGGGGMGTKREAEGPLDEAGEGEGVEGNAAAGGAKKRRRIAPTLVGEGNEGAQEGR</sequence>
<feature type="compositionally biased region" description="Low complexity" evidence="10">
    <location>
        <begin position="792"/>
        <end position="801"/>
    </location>
</feature>
<dbReference type="PROSITE" id="PS50294">
    <property type="entry name" value="WD_REPEATS_REGION"/>
    <property type="match status" value="1"/>
</dbReference>
<feature type="region of interest" description="Disordered" evidence="10">
    <location>
        <begin position="657"/>
        <end position="957"/>
    </location>
</feature>
<comment type="subcellular location">
    <subcellularLocation>
        <location evidence="1">Nucleus</location>
    </subcellularLocation>
</comment>
<dbReference type="GO" id="GO:0005634">
    <property type="term" value="C:nucleus"/>
    <property type="evidence" value="ECO:0007669"/>
    <property type="project" value="UniProtKB-SubCell"/>
</dbReference>
<dbReference type="AlphaFoldDB" id="A0A6A6NRJ4"/>
<dbReference type="GO" id="GO:0006334">
    <property type="term" value="P:nucleosome assembly"/>
    <property type="evidence" value="ECO:0007669"/>
    <property type="project" value="TreeGrafter"/>
</dbReference>
<keyword evidence="6" id="KW-0156">Chromatin regulator</keyword>
<protein>
    <submittedName>
        <fullName evidence="12">WD40-repeat-containing domain protein</fullName>
    </submittedName>
</protein>
<dbReference type="PANTHER" id="PTHR15271:SF4">
    <property type="entry name" value="CHROMATIN ASSEMBLY FACTOR 1 SUBUNIT B"/>
    <property type="match status" value="1"/>
</dbReference>
<evidence type="ECO:0000256" key="3">
    <source>
        <dbReference type="ARBA" id="ARBA00022574"/>
    </source>
</evidence>
<feature type="domain" description="CAF1B/HIR1 beta-propeller" evidence="11">
    <location>
        <begin position="563"/>
        <end position="636"/>
    </location>
</feature>
<name>A0A6A6NRJ4_9PEZI</name>
<dbReference type="SMART" id="SM00320">
    <property type="entry name" value="WD40"/>
    <property type="match status" value="5"/>
</dbReference>
<dbReference type="Proteomes" id="UP000799766">
    <property type="component" value="Unassembled WGS sequence"/>
</dbReference>
<dbReference type="InterPro" id="IPR015943">
    <property type="entry name" value="WD40/YVTN_repeat-like_dom_sf"/>
</dbReference>
<feature type="compositionally biased region" description="Gly residues" evidence="10">
    <location>
        <begin position="876"/>
        <end position="908"/>
    </location>
</feature>
<keyword evidence="13" id="KW-1185">Reference proteome</keyword>
<feature type="compositionally biased region" description="Low complexity" evidence="10">
    <location>
        <begin position="842"/>
        <end position="868"/>
    </location>
</feature>
<keyword evidence="4" id="KW-0677">Repeat</keyword>